<gene>
    <name evidence="3" type="ORF">CLODIP_2_CD06390</name>
</gene>
<evidence type="ECO:0000313" key="3">
    <source>
        <dbReference type="EMBL" id="CAB3374571.1"/>
    </source>
</evidence>
<evidence type="ECO:0000313" key="4">
    <source>
        <dbReference type="Proteomes" id="UP000494165"/>
    </source>
</evidence>
<reference evidence="3 4" key="1">
    <citation type="submission" date="2020-04" db="EMBL/GenBank/DDBJ databases">
        <authorList>
            <person name="Alioto T."/>
            <person name="Alioto T."/>
            <person name="Gomez Garrido J."/>
        </authorList>
    </citation>
    <scope>NUCLEOTIDE SEQUENCE [LARGE SCALE GENOMIC DNA]</scope>
</reference>
<feature type="compositionally biased region" description="Basic and acidic residues" evidence="2">
    <location>
        <begin position="281"/>
        <end position="296"/>
    </location>
</feature>
<keyword evidence="1" id="KW-0175">Coiled coil</keyword>
<feature type="compositionally biased region" description="Basic and acidic residues" evidence="2">
    <location>
        <begin position="256"/>
        <end position="270"/>
    </location>
</feature>
<dbReference type="Proteomes" id="UP000494165">
    <property type="component" value="Unassembled WGS sequence"/>
</dbReference>
<evidence type="ECO:0000256" key="1">
    <source>
        <dbReference type="SAM" id="Coils"/>
    </source>
</evidence>
<feature type="coiled-coil region" evidence="1">
    <location>
        <begin position="408"/>
        <end position="435"/>
    </location>
</feature>
<keyword evidence="4" id="KW-1185">Reference proteome</keyword>
<organism evidence="3 4">
    <name type="scientific">Cloeon dipterum</name>
    <dbReference type="NCBI Taxonomy" id="197152"/>
    <lineage>
        <taxon>Eukaryota</taxon>
        <taxon>Metazoa</taxon>
        <taxon>Ecdysozoa</taxon>
        <taxon>Arthropoda</taxon>
        <taxon>Hexapoda</taxon>
        <taxon>Insecta</taxon>
        <taxon>Pterygota</taxon>
        <taxon>Palaeoptera</taxon>
        <taxon>Ephemeroptera</taxon>
        <taxon>Pisciforma</taxon>
        <taxon>Baetidae</taxon>
        <taxon>Cloeon</taxon>
    </lineage>
</organism>
<feature type="compositionally biased region" description="Basic and acidic residues" evidence="2">
    <location>
        <begin position="542"/>
        <end position="554"/>
    </location>
</feature>
<accession>A0A8S1D383</accession>
<dbReference type="EMBL" id="CADEPI010000100">
    <property type="protein sequence ID" value="CAB3374571.1"/>
    <property type="molecule type" value="Genomic_DNA"/>
</dbReference>
<protein>
    <submittedName>
        <fullName evidence="3">Uncharacterized protein</fullName>
    </submittedName>
</protein>
<sequence length="588" mass="68587">MQNYADMSACCRKRRKKIELDQAMAVRLVNPPRAPRLASVQTLDVLANVGITQNGRPAIAVGCRVNEYWAPVKFLDPKAHRWWERLCYVPPRWLCKPPGPVGLAKSAETAARMLDYDRRLCEHKRRRRPKGMQLTEPRVGLSAAHCVESGNRLSALPMRRRINKKQICAKYLDMLKSTEKEEEKKRGWVAVRQREETDPVQDFEQNVLSLLEELISLSEECERASSTLEEESHSDLSFPDLDLEDTEHDLDHPIIESLREDEGEEVKKEEGEEQENEGEAEEKYNEVEEERDAVGEERDEVEEERDEVGEERDAVGEERDEVEKEEETQQEIKGEDDTEEVLIDDNEADNGVFDHDETLNGLEELLESLESDHEEKKEVILTNLEVKEETDENGPSTDNEDWKTAENLDELVLDQSAEEQTLKEEESEIENQLLNNTLLSEVETVHEMSISISEIVDEPVKSVKTKISRPEAPKRKIKFEFPPVRRNWLVRNDSIPWWERLSRHRIRRSRVSIPMVRRFVAKPAPWKKSEVRMSSRNSWVDRLSRPKRQLERKPSVRPVRQLSSRTRALASHREESGQWWERLSRPRM</sequence>
<proteinExistence type="predicted"/>
<evidence type="ECO:0000256" key="2">
    <source>
        <dbReference type="SAM" id="MobiDB-lite"/>
    </source>
</evidence>
<feature type="compositionally biased region" description="Acidic residues" evidence="2">
    <location>
        <begin position="297"/>
        <end position="310"/>
    </location>
</feature>
<dbReference type="AlphaFoldDB" id="A0A8S1D383"/>
<feature type="compositionally biased region" description="Acidic residues" evidence="2">
    <location>
        <begin position="271"/>
        <end position="280"/>
    </location>
</feature>
<feature type="region of interest" description="Disordered" evidence="2">
    <location>
        <begin position="542"/>
        <end position="576"/>
    </location>
</feature>
<name>A0A8S1D383_9INSE</name>
<feature type="region of interest" description="Disordered" evidence="2">
    <location>
        <begin position="256"/>
        <end position="342"/>
    </location>
</feature>
<feature type="compositionally biased region" description="Acidic residues" evidence="2">
    <location>
        <begin position="318"/>
        <end position="329"/>
    </location>
</feature>
<feature type="region of interest" description="Disordered" evidence="2">
    <location>
        <begin position="222"/>
        <end position="244"/>
    </location>
</feature>
<comment type="caution">
    <text evidence="3">The sequence shown here is derived from an EMBL/GenBank/DDBJ whole genome shotgun (WGS) entry which is preliminary data.</text>
</comment>